<dbReference type="EMBL" id="DVFT01000063">
    <property type="protein sequence ID" value="HIQ95786.1"/>
    <property type="molecule type" value="Genomic_DNA"/>
</dbReference>
<organism evidence="3 4">
    <name type="scientific">Candidatus Limivivens merdigallinarum</name>
    <dbReference type="NCBI Taxonomy" id="2840859"/>
    <lineage>
        <taxon>Bacteria</taxon>
        <taxon>Bacillati</taxon>
        <taxon>Bacillota</taxon>
        <taxon>Clostridia</taxon>
        <taxon>Lachnospirales</taxon>
        <taxon>Lachnospiraceae</taxon>
        <taxon>Lachnospiraceae incertae sedis</taxon>
        <taxon>Candidatus Limivivens</taxon>
    </lineage>
</organism>
<sequence>MKRKMYWKKIAAILMTTAFLLQGQAVFAAETEVQQTAETQAAVQAEAPETEAPQTEAPQTEAPQTEAPQTEAPQTEAPQTEAPQTEAPQTEAPQTEAPQTEAPQTEAPQTEAPQTEAPETEAPQTEAPETEAPQTEAPETEAPQTEAPETEAPQTEAPKKENADKEEAKTEKETEEETETEAPVYKTAFRYEDAEVIVTAAASEAAQLPENTEMKVEKLQPNTPKYEEAKRATEAKYGVNEDAVYTFYDVTFNVNGQEIKAPDGTVTIQIQFKTIQKDTETEQQSVLHIDDTQNVNDVTAPVAEGGNMSSVNFAL</sequence>
<evidence type="ECO:0000256" key="1">
    <source>
        <dbReference type="SAM" id="MobiDB-lite"/>
    </source>
</evidence>
<dbReference type="Proteomes" id="UP000886886">
    <property type="component" value="Unassembled WGS sequence"/>
</dbReference>
<feature type="compositionally biased region" description="Basic and acidic residues" evidence="1">
    <location>
        <begin position="157"/>
        <end position="172"/>
    </location>
</feature>
<keyword evidence="2" id="KW-0732">Signal</keyword>
<dbReference type="AlphaFoldDB" id="A0A9D0ZTW0"/>
<comment type="caution">
    <text evidence="3">The sequence shown here is derived from an EMBL/GenBank/DDBJ whole genome shotgun (WGS) entry which is preliminary data.</text>
</comment>
<feature type="compositionally biased region" description="Low complexity" evidence="1">
    <location>
        <begin position="34"/>
        <end position="156"/>
    </location>
</feature>
<feature type="chain" id="PRO_5039535291" evidence="2">
    <location>
        <begin position="29"/>
        <end position="315"/>
    </location>
</feature>
<evidence type="ECO:0000256" key="2">
    <source>
        <dbReference type="SAM" id="SignalP"/>
    </source>
</evidence>
<reference evidence="3" key="2">
    <citation type="journal article" date="2021" name="PeerJ">
        <title>Extensive microbial diversity within the chicken gut microbiome revealed by metagenomics and culture.</title>
        <authorList>
            <person name="Gilroy R."/>
            <person name="Ravi A."/>
            <person name="Getino M."/>
            <person name="Pursley I."/>
            <person name="Horton D.L."/>
            <person name="Alikhan N.F."/>
            <person name="Baker D."/>
            <person name="Gharbi K."/>
            <person name="Hall N."/>
            <person name="Watson M."/>
            <person name="Adriaenssens E.M."/>
            <person name="Foster-Nyarko E."/>
            <person name="Jarju S."/>
            <person name="Secka A."/>
            <person name="Antonio M."/>
            <person name="Oren A."/>
            <person name="Chaudhuri R.R."/>
            <person name="La Ragione R."/>
            <person name="Hildebrand F."/>
            <person name="Pallen M.J."/>
        </authorList>
    </citation>
    <scope>NUCLEOTIDE SEQUENCE</scope>
    <source>
        <strain evidence="3">ChiSjej3B21-11622</strain>
    </source>
</reference>
<gene>
    <name evidence="3" type="ORF">IAB26_04415</name>
</gene>
<proteinExistence type="predicted"/>
<protein>
    <submittedName>
        <fullName evidence="3">Uncharacterized protein</fullName>
    </submittedName>
</protein>
<feature type="signal peptide" evidence="2">
    <location>
        <begin position="1"/>
        <end position="28"/>
    </location>
</feature>
<reference evidence="3" key="1">
    <citation type="submission" date="2020-10" db="EMBL/GenBank/DDBJ databases">
        <authorList>
            <person name="Gilroy R."/>
        </authorList>
    </citation>
    <scope>NUCLEOTIDE SEQUENCE</scope>
    <source>
        <strain evidence="3">ChiSjej3B21-11622</strain>
    </source>
</reference>
<evidence type="ECO:0000313" key="4">
    <source>
        <dbReference type="Proteomes" id="UP000886886"/>
    </source>
</evidence>
<accession>A0A9D0ZTW0</accession>
<feature type="region of interest" description="Disordered" evidence="1">
    <location>
        <begin position="34"/>
        <end position="182"/>
    </location>
</feature>
<evidence type="ECO:0000313" key="3">
    <source>
        <dbReference type="EMBL" id="HIQ95786.1"/>
    </source>
</evidence>
<name>A0A9D0ZTW0_9FIRM</name>